<reference evidence="2" key="1">
    <citation type="submission" date="2016-10" db="EMBL/GenBank/DDBJ databases">
        <authorList>
            <person name="Varghese N."/>
            <person name="Submissions S."/>
        </authorList>
    </citation>
    <scope>NUCLEOTIDE SEQUENCE [LARGE SCALE GENOMIC DNA]</scope>
    <source>
        <strain evidence="2">CGMCC 1.8711</strain>
    </source>
</reference>
<name>A0A1I6HKB1_9EURY</name>
<dbReference type="Proteomes" id="UP000243250">
    <property type="component" value="Unassembled WGS sequence"/>
</dbReference>
<gene>
    <name evidence="1" type="ORF">SAMN04488124_2337</name>
</gene>
<dbReference type="STRING" id="555875.SAMN04488124_2337"/>
<dbReference type="RefSeq" id="WP_089880875.1">
    <property type="nucleotide sequence ID" value="NZ_FOYS01000003.1"/>
</dbReference>
<keyword evidence="2" id="KW-1185">Reference proteome</keyword>
<accession>A0A1I6HKB1</accession>
<evidence type="ECO:0000313" key="1">
    <source>
        <dbReference type="EMBL" id="SFR54882.1"/>
    </source>
</evidence>
<sequence>MLLRALALGLGVVELLRPKEFTDFWLKLVTKGDTEARAWVYPIVRLEGLVFVLWALTRGRGDSS</sequence>
<evidence type="ECO:0000313" key="2">
    <source>
        <dbReference type="Proteomes" id="UP000243250"/>
    </source>
</evidence>
<dbReference type="AlphaFoldDB" id="A0A1I6HKB1"/>
<organism evidence="1 2">
    <name type="scientific">Halogeometricum limi</name>
    <dbReference type="NCBI Taxonomy" id="555875"/>
    <lineage>
        <taxon>Archaea</taxon>
        <taxon>Methanobacteriati</taxon>
        <taxon>Methanobacteriota</taxon>
        <taxon>Stenosarchaea group</taxon>
        <taxon>Halobacteria</taxon>
        <taxon>Halobacteriales</taxon>
        <taxon>Haloferacaceae</taxon>
        <taxon>Halogeometricum</taxon>
    </lineage>
</organism>
<proteinExistence type="predicted"/>
<dbReference type="OrthoDB" id="260081at2157"/>
<dbReference type="EMBL" id="FOYS01000003">
    <property type="protein sequence ID" value="SFR54882.1"/>
    <property type="molecule type" value="Genomic_DNA"/>
</dbReference>
<protein>
    <submittedName>
        <fullName evidence="1">Uncharacterized protein</fullName>
    </submittedName>
</protein>